<dbReference type="SUPFAM" id="SSF50475">
    <property type="entry name" value="FMN-binding split barrel"/>
    <property type="match status" value="1"/>
</dbReference>
<dbReference type="InterPro" id="IPR012349">
    <property type="entry name" value="Split_barrel_FMN-bd"/>
</dbReference>
<dbReference type="Pfam" id="PF12900">
    <property type="entry name" value="Pyridox_ox_2"/>
    <property type="match status" value="1"/>
</dbReference>
<dbReference type="RefSeq" id="WP_168511589.1">
    <property type="nucleotide sequence ID" value="NZ_JAAXLS010000002.1"/>
</dbReference>
<dbReference type="InterPro" id="IPR024747">
    <property type="entry name" value="Pyridox_Oxase-rel"/>
</dbReference>
<name>A0ABX1IX69_9PSEU</name>
<proteinExistence type="predicted"/>
<sequence length="142" mass="15808">MNPRRFEELTREESLRRLGSVSVGRIVFTHQALPAVRPVNHLVDNGAIVLRTHPGAALLSAVDSVVAYEADAISEDDHIGWSVVITGVARRLRGASEIERYERLLRPWVPDEMEYVIRIHPELVTGFSLIEDNEALPHGAAP</sequence>
<organism evidence="1 2">
    <name type="scientific">Amycolatopsis acididurans</name>
    <dbReference type="NCBI Taxonomy" id="2724524"/>
    <lineage>
        <taxon>Bacteria</taxon>
        <taxon>Bacillati</taxon>
        <taxon>Actinomycetota</taxon>
        <taxon>Actinomycetes</taxon>
        <taxon>Pseudonocardiales</taxon>
        <taxon>Pseudonocardiaceae</taxon>
        <taxon>Amycolatopsis</taxon>
    </lineage>
</organism>
<comment type="caution">
    <text evidence="1">The sequence shown here is derived from an EMBL/GenBank/DDBJ whole genome shotgun (WGS) entry which is preliminary data.</text>
</comment>
<dbReference type="Proteomes" id="UP000715441">
    <property type="component" value="Unassembled WGS sequence"/>
</dbReference>
<dbReference type="Gene3D" id="2.30.110.10">
    <property type="entry name" value="Electron Transport, Fmn-binding Protein, Chain A"/>
    <property type="match status" value="1"/>
</dbReference>
<dbReference type="EMBL" id="JAAXLS010000002">
    <property type="protein sequence ID" value="NKQ52063.1"/>
    <property type="molecule type" value="Genomic_DNA"/>
</dbReference>
<accession>A0ABX1IX69</accession>
<reference evidence="1 2" key="1">
    <citation type="submission" date="2020-04" db="EMBL/GenBank/DDBJ databases">
        <title>Novel species.</title>
        <authorList>
            <person name="Teo W.F.A."/>
            <person name="Lipun K."/>
            <person name="Srisuk N."/>
            <person name="Duangmal K."/>
        </authorList>
    </citation>
    <scope>NUCLEOTIDE SEQUENCE [LARGE SCALE GENOMIC DNA]</scope>
    <source>
        <strain evidence="1 2">K13G38</strain>
    </source>
</reference>
<gene>
    <name evidence="1" type="ORF">HFP15_04125</name>
</gene>
<evidence type="ECO:0000313" key="2">
    <source>
        <dbReference type="Proteomes" id="UP000715441"/>
    </source>
</evidence>
<keyword evidence="2" id="KW-1185">Reference proteome</keyword>
<evidence type="ECO:0000313" key="1">
    <source>
        <dbReference type="EMBL" id="NKQ52063.1"/>
    </source>
</evidence>
<protein>
    <submittedName>
        <fullName evidence="1">Pyridoxamine 5'-phosphate oxidase family protein</fullName>
    </submittedName>
</protein>